<reference evidence="2" key="1">
    <citation type="submission" date="2019-03" db="EMBL/GenBank/DDBJ databases">
        <title>Single cell metagenomics reveals metabolic interactions within the superorganism composed of flagellate Streblomastix strix and complex community of Bacteroidetes bacteria on its surface.</title>
        <authorList>
            <person name="Treitli S.C."/>
            <person name="Kolisko M."/>
            <person name="Husnik F."/>
            <person name="Keeling P."/>
            <person name="Hampl V."/>
        </authorList>
    </citation>
    <scope>NUCLEOTIDE SEQUENCE</scope>
    <source>
        <strain evidence="2">STM</strain>
    </source>
</reference>
<dbReference type="EMBL" id="SNRY01008971">
    <property type="protein sequence ID" value="KAA6307715.1"/>
    <property type="molecule type" value="Genomic_DNA"/>
</dbReference>
<feature type="non-terminal residue" evidence="2">
    <location>
        <position position="87"/>
    </location>
</feature>
<keyword evidence="1" id="KW-1133">Transmembrane helix</keyword>
<evidence type="ECO:0000313" key="2">
    <source>
        <dbReference type="EMBL" id="KAA6307715.1"/>
    </source>
</evidence>
<proteinExistence type="predicted"/>
<name>A0A5J4PE32_9ZZZZ</name>
<feature type="transmembrane region" description="Helical" evidence="1">
    <location>
        <begin position="62"/>
        <end position="81"/>
    </location>
</feature>
<feature type="transmembrane region" description="Helical" evidence="1">
    <location>
        <begin position="6"/>
        <end position="23"/>
    </location>
</feature>
<keyword evidence="1" id="KW-0812">Transmembrane</keyword>
<gene>
    <name evidence="2" type="ORF">EZS27_040614</name>
</gene>
<sequence length="87" mass="9251">MNILSLFVVVPVLMIIALFLVNGMKAIRTVMVTGASILLVLAGILTVQFLQLRGAGVVDEMLFVSSTLWYAPLNIAYAVGVDGISVV</sequence>
<comment type="caution">
    <text evidence="2">The sequence shown here is derived from an EMBL/GenBank/DDBJ whole genome shotgun (WGS) entry which is preliminary data.</text>
</comment>
<evidence type="ECO:0000256" key="1">
    <source>
        <dbReference type="SAM" id="Phobius"/>
    </source>
</evidence>
<accession>A0A5J4PE32</accession>
<protein>
    <recommendedName>
        <fullName evidence="3">NADH-quinone oxidoreductase subunit N</fullName>
    </recommendedName>
</protein>
<keyword evidence="1" id="KW-0472">Membrane</keyword>
<dbReference type="AlphaFoldDB" id="A0A5J4PE32"/>
<feature type="transmembrane region" description="Helical" evidence="1">
    <location>
        <begin position="30"/>
        <end position="50"/>
    </location>
</feature>
<organism evidence="2">
    <name type="scientific">termite gut metagenome</name>
    <dbReference type="NCBI Taxonomy" id="433724"/>
    <lineage>
        <taxon>unclassified sequences</taxon>
        <taxon>metagenomes</taxon>
        <taxon>organismal metagenomes</taxon>
    </lineage>
</organism>
<evidence type="ECO:0008006" key="3">
    <source>
        <dbReference type="Google" id="ProtNLM"/>
    </source>
</evidence>